<dbReference type="InterPro" id="IPR049064">
    <property type="entry name" value="NAD_Glu_DH_ACT3"/>
</dbReference>
<dbReference type="Proteomes" id="UP001596422">
    <property type="component" value="Unassembled WGS sequence"/>
</dbReference>
<dbReference type="SUPFAM" id="SSF51735">
    <property type="entry name" value="NAD(P)-binding Rossmann-fold domains"/>
    <property type="match status" value="1"/>
</dbReference>
<dbReference type="Pfam" id="PF21076">
    <property type="entry name" value="GDH_ACT2"/>
    <property type="match status" value="1"/>
</dbReference>
<gene>
    <name evidence="7" type="ORF">ACFQDL_28875</name>
</gene>
<dbReference type="Pfam" id="PF21077">
    <property type="entry name" value="GDH_ACT3"/>
    <property type="match status" value="1"/>
</dbReference>
<dbReference type="InterPro" id="IPR049056">
    <property type="entry name" value="NAD_Glu_DH_HM3"/>
</dbReference>
<dbReference type="InterPro" id="IPR049058">
    <property type="entry name" value="NAD_Glu_DH_HM2"/>
</dbReference>
<dbReference type="EMBL" id="JBHSWE010000001">
    <property type="protein sequence ID" value="MFC6673659.1"/>
    <property type="molecule type" value="Genomic_DNA"/>
</dbReference>
<dbReference type="Pfam" id="PF21073">
    <property type="entry name" value="GDH_HM1"/>
    <property type="match status" value="1"/>
</dbReference>
<dbReference type="PIRSF" id="PIRSF036761">
    <property type="entry name" value="GDH_Mll4104"/>
    <property type="match status" value="1"/>
</dbReference>
<dbReference type="InterPro" id="IPR049059">
    <property type="entry name" value="NAD_Glu_DH_HM1"/>
</dbReference>
<dbReference type="InterPro" id="IPR046346">
    <property type="entry name" value="Aminoacid_DH-like_N_sf"/>
</dbReference>
<evidence type="ECO:0000259" key="3">
    <source>
        <dbReference type="Pfam" id="PF21074"/>
    </source>
</evidence>
<dbReference type="PANTHER" id="PTHR43403:SF1">
    <property type="entry name" value="NAD-SPECIFIC GLUTAMATE DEHYDROGENASE"/>
    <property type="match status" value="1"/>
</dbReference>
<dbReference type="InterPro" id="IPR048381">
    <property type="entry name" value="GDH_C"/>
</dbReference>
<proteinExistence type="predicted"/>
<feature type="domain" description="NAD-glutamate dehydrogenase N-terminal ACT1" evidence="4">
    <location>
        <begin position="30"/>
        <end position="171"/>
    </location>
</feature>
<feature type="domain" description="NAD-glutamate dehydrogenase ACT2" evidence="5">
    <location>
        <begin position="401"/>
        <end position="490"/>
    </location>
</feature>
<feature type="domain" description="NAD-specific glutamate dehydrogenase C-terminal" evidence="3">
    <location>
        <begin position="1264"/>
        <end position="1603"/>
    </location>
</feature>
<dbReference type="InterPro" id="IPR024727">
    <property type="entry name" value="NAD_Glu_DH_N_ACT1"/>
</dbReference>
<reference evidence="8" key="1">
    <citation type="journal article" date="2019" name="Int. J. Syst. Evol. Microbiol.">
        <title>The Global Catalogue of Microorganisms (GCM) 10K type strain sequencing project: providing services to taxonomists for standard genome sequencing and annotation.</title>
        <authorList>
            <consortium name="The Broad Institute Genomics Platform"/>
            <consortium name="The Broad Institute Genome Sequencing Center for Infectious Disease"/>
            <person name="Wu L."/>
            <person name="Ma J."/>
        </authorList>
    </citation>
    <scope>NUCLEOTIDE SEQUENCE [LARGE SCALE GENOMIC DNA]</scope>
    <source>
        <strain evidence="8">NBRC 111756</strain>
    </source>
</reference>
<dbReference type="RefSeq" id="WP_379912220.1">
    <property type="nucleotide sequence ID" value="NZ_JBHSWE010000001.1"/>
</dbReference>
<protein>
    <submittedName>
        <fullName evidence="7">NAD-glutamate dehydrogenase</fullName>
    </submittedName>
</protein>
<dbReference type="SUPFAM" id="SSF53223">
    <property type="entry name" value="Aminoacid dehydrogenase-like, N-terminal domain"/>
    <property type="match status" value="1"/>
</dbReference>
<dbReference type="Pfam" id="PF21079">
    <property type="entry name" value="GDH_HM2"/>
    <property type="match status" value="1"/>
</dbReference>
<dbReference type="InterPro" id="IPR007780">
    <property type="entry name" value="NAD_Glu_DH_bac"/>
</dbReference>
<evidence type="ECO:0000259" key="4">
    <source>
        <dbReference type="Pfam" id="PF21075"/>
    </source>
</evidence>
<name>A0ABW2A8K0_9GAMM</name>
<dbReference type="Pfam" id="PF05088">
    <property type="entry name" value="Bac_GDH_CD"/>
    <property type="match status" value="1"/>
</dbReference>
<dbReference type="InterPro" id="IPR028971">
    <property type="entry name" value="NAD-GDH_cat"/>
</dbReference>
<keyword evidence="8" id="KW-1185">Reference proteome</keyword>
<evidence type="ECO:0000313" key="7">
    <source>
        <dbReference type="EMBL" id="MFC6673659.1"/>
    </source>
</evidence>
<keyword evidence="1" id="KW-0560">Oxidoreductase</keyword>
<feature type="domain" description="NAD-glutamate dehydrogenase catalytic" evidence="2">
    <location>
        <begin position="724"/>
        <end position="1218"/>
    </location>
</feature>
<evidence type="ECO:0000259" key="2">
    <source>
        <dbReference type="Pfam" id="PF05088"/>
    </source>
</evidence>
<evidence type="ECO:0000256" key="1">
    <source>
        <dbReference type="ARBA" id="ARBA00023002"/>
    </source>
</evidence>
<dbReference type="Pfam" id="PF21074">
    <property type="entry name" value="GDH_C"/>
    <property type="match status" value="1"/>
</dbReference>
<evidence type="ECO:0000259" key="5">
    <source>
        <dbReference type="Pfam" id="PF21076"/>
    </source>
</evidence>
<dbReference type="Pfam" id="PF21078">
    <property type="entry name" value="GDH_HM3"/>
    <property type="match status" value="1"/>
</dbReference>
<dbReference type="InterPro" id="IPR049062">
    <property type="entry name" value="NAD_Glu_DH_ACT2"/>
</dbReference>
<dbReference type="InterPro" id="IPR036291">
    <property type="entry name" value="NAD(P)-bd_dom_sf"/>
</dbReference>
<organism evidence="7 8">
    <name type="scientific">Marinobacterium aestuariivivens</name>
    <dbReference type="NCBI Taxonomy" id="1698799"/>
    <lineage>
        <taxon>Bacteria</taxon>
        <taxon>Pseudomonadati</taxon>
        <taxon>Pseudomonadota</taxon>
        <taxon>Gammaproteobacteria</taxon>
        <taxon>Oceanospirillales</taxon>
        <taxon>Oceanospirillaceae</taxon>
        <taxon>Marinobacterium</taxon>
    </lineage>
</organism>
<dbReference type="PANTHER" id="PTHR43403">
    <property type="entry name" value="NAD-SPECIFIC GLUTAMATE DEHYDROGENASE"/>
    <property type="match status" value="1"/>
</dbReference>
<feature type="domain" description="NAD-glutamate dehydrogenase ACT3" evidence="6">
    <location>
        <begin position="546"/>
        <end position="623"/>
    </location>
</feature>
<comment type="caution">
    <text evidence="7">The sequence shown here is derived from an EMBL/GenBank/DDBJ whole genome shotgun (WGS) entry which is preliminary data.</text>
</comment>
<evidence type="ECO:0000259" key="6">
    <source>
        <dbReference type="Pfam" id="PF21077"/>
    </source>
</evidence>
<sequence length="1610" mass="181918">MDYKDKLLAQLDELYQSRLAPEMAASVSAFSADYYRVSPVQELAERRLDNLYGATLSCWEFLIESEDQEPRVRVFNPDLEQHGWHCNHTVALILHPDMPFLVDSVRMELNRREMAIHVVHSGVLGVVRNDDGSFAELRDRADARAGSEALMYFEVDRHTAADELKTLRSQLLEVLGEVRASVADFAAMRERLTLAQDQLAAVPAAIGADRVAEARAFCDWMLSDRFTFLGYDELAFEGEGESFRVSRVDGSELGTLKLHAQTGRSRGGEELRKEERDFMLSAEPLMFAKDASRARVHRPAHQDLVVIKRFDDAGRVCGEHRFYGLWTSPVYFEPPGQIPLLRRRTQLMLQRAGFDPRGHSAKSLLQILADLPRDELFLASDDELYEMAMGIFTLQERRKIKLLIRRDACSKFFSCLYFVPRDLYTTALRLQVQQRLIEHFGALDCEFTTRFSESLLARVHFVLQVDPARVPEFDVQAIEAEVVEISRAWSEELHEALIESCGEEQGNHFANEYRHAFPSAYRENFRPSSAVYDIQRIEQLGDGRPLNLSFYRMLEQSREVLRFKLFHPERPLVLSDVIPVLEKLGMRVVGEHPYKIKRRNGARVWIHDFTLQYDSEEPVELEDVKQNFQDAFSCIWGGRAESDEFNRLVIGANLSWREVAMLRAYARYNQQIRFGFSQPYIADTLARHLHLTRLLVALFRARFEPGRQSSKKIQALTERIVSSIVDGLDKVDNLNDDKILRRFLELIQATLRTNYFQRDGGGELKDYFAFKLNPHAISDIPLPRPMFEVFVYSARVEGVHLRGGRVARGGLRWSDRREDYRTEVLGLVKAQQVKNAVIVPVGAKGGFVAKQLPGGGSRDEIQAEGIASYRTFIRALLDVTDNLVAGELRPPADLVRHDDDDPYLVVAADKGTATFSDIANSIAEEYGFWLGDAFASGGSQGYDHKKMGITARGAWESVKLHFRELGLDTQSQDFTVIGIGDMAGDVFGNGMLMSRHIRLVAAFNHLHIFVDPQPDAASSFAERERLFALPRSSWEDYDRSLISEGGGVFSRSAKWIPISAQMKQRFDISEDRLAPNDLVSALLKAQVDLIWNGGIGTYVKATGETHADVGDKANDGLRIDGNELRCRVLGEGGNLGFTQLGRIEYCLHGGASNTDFIDNAGGVDCSDHEVNIKILLNEVVASDDMTVKQRNALLREMTDDVGRLVLKNNYDQALAISIAQRHSQDSLDDYIRLIHRLEAAGRLVRSLEFIPSDEELQERKNRHLGLTRPELSVLISYAKAELKEQLTGSWITADPLMSREIARAFPPQLVEQFPQQIEQHRLRAEIIATQVANGMVNHMGITFVQRLQQASGRDQAAIAAAYVMAREVYDIEARWHQIEALDNQVPAELQQGMMLDLIRLVRRASYWFLLRQRTALEVTATVERYQPGIRAIGAGIGERLCGEQRAVWQQRRDDLVTAGVPEALAAQVASADSLYALLGVIEAGAETGQPLERAAGVYFDLGERLELHWFDQQVRAIEVGNHWQSMARDGLREDLNTQMRTLTVKVLSEAETTQAGEDPRALVEQWLGRRSELLERWQQMLSELRSASLNDCAVFTVALRELLDLAQAGA</sequence>
<accession>A0ABW2A8K0</accession>
<dbReference type="Pfam" id="PF21075">
    <property type="entry name" value="GDH_ACT1"/>
    <property type="match status" value="1"/>
</dbReference>
<evidence type="ECO:0000313" key="8">
    <source>
        <dbReference type="Proteomes" id="UP001596422"/>
    </source>
</evidence>